<evidence type="ECO:0000313" key="2">
    <source>
        <dbReference type="EMBL" id="KAL1520912.1"/>
    </source>
</evidence>
<dbReference type="PROSITE" id="PS52001">
    <property type="entry name" value="AD"/>
    <property type="match status" value="1"/>
</dbReference>
<dbReference type="InterPro" id="IPR047574">
    <property type="entry name" value="AD"/>
</dbReference>
<dbReference type="Pfam" id="PF09793">
    <property type="entry name" value="AD"/>
    <property type="match status" value="1"/>
</dbReference>
<dbReference type="AlphaFoldDB" id="A0AB34JJH7"/>
<accession>A0AB34JJH7</accession>
<evidence type="ECO:0000259" key="1">
    <source>
        <dbReference type="PROSITE" id="PS52001"/>
    </source>
</evidence>
<feature type="domain" description="AD" evidence="1">
    <location>
        <begin position="80"/>
        <end position="177"/>
    </location>
</feature>
<protein>
    <recommendedName>
        <fullName evidence="1">AD domain-containing protein</fullName>
    </recommendedName>
</protein>
<dbReference type="InterPro" id="IPR039683">
    <property type="entry name" value="Lsm12-like"/>
</dbReference>
<comment type="caution">
    <text evidence="2">The sequence shown here is derived from an EMBL/GenBank/DDBJ whole genome shotgun (WGS) entry which is preliminary data.</text>
</comment>
<proteinExistence type="predicted"/>
<evidence type="ECO:0000313" key="3">
    <source>
        <dbReference type="Proteomes" id="UP001515480"/>
    </source>
</evidence>
<reference evidence="2 3" key="1">
    <citation type="journal article" date="2024" name="Science">
        <title>Giant polyketide synthase enzymes in the biosynthesis of giant marine polyether toxins.</title>
        <authorList>
            <person name="Fallon T.R."/>
            <person name="Shende V.V."/>
            <person name="Wierzbicki I.H."/>
            <person name="Pendleton A.L."/>
            <person name="Watervoot N.F."/>
            <person name="Auber R.P."/>
            <person name="Gonzalez D.J."/>
            <person name="Wisecaver J.H."/>
            <person name="Moore B.S."/>
        </authorList>
    </citation>
    <scope>NUCLEOTIDE SEQUENCE [LARGE SCALE GENOMIC DNA]</scope>
    <source>
        <strain evidence="2 3">12B1</strain>
    </source>
</reference>
<gene>
    <name evidence="2" type="ORF">AB1Y20_022472</name>
</gene>
<dbReference type="Proteomes" id="UP001515480">
    <property type="component" value="Unassembled WGS sequence"/>
</dbReference>
<keyword evidence="3" id="KW-1185">Reference proteome</keyword>
<organism evidence="2 3">
    <name type="scientific">Prymnesium parvum</name>
    <name type="common">Toxic golden alga</name>
    <dbReference type="NCBI Taxonomy" id="97485"/>
    <lineage>
        <taxon>Eukaryota</taxon>
        <taxon>Haptista</taxon>
        <taxon>Haptophyta</taxon>
        <taxon>Prymnesiophyceae</taxon>
        <taxon>Prymnesiales</taxon>
        <taxon>Prymnesiaceae</taxon>
        <taxon>Prymnesium</taxon>
    </lineage>
</organism>
<dbReference type="Gene3D" id="2.30.30.100">
    <property type="match status" value="1"/>
</dbReference>
<name>A0AB34JJH7_PRYPA</name>
<dbReference type="PANTHER" id="PTHR13542">
    <property type="entry name" value="LSM12 HOMOLOG"/>
    <property type="match status" value="1"/>
</dbReference>
<dbReference type="SMART" id="SM00995">
    <property type="entry name" value="AD"/>
    <property type="match status" value="1"/>
</dbReference>
<sequence length="183" mass="20156">MDTASFIGVRASVKTSLGETHEGVIFTYDPTSSALVLEQRKGADPKATYRIIKTSVVREIVVLQGVEPAAEDAPEKLPLPDVNMAAVRAREERAVARAKEDLAHVNPSVTVRAQSIYDALRKTMPCEWREKDNDHYVLVLNEVLVSPPYTPDLCKGKPGPTLTRVQKVLAGELEKLKREVPAN</sequence>
<dbReference type="EMBL" id="JBGBPQ010000008">
    <property type="protein sequence ID" value="KAL1520912.1"/>
    <property type="molecule type" value="Genomic_DNA"/>
</dbReference>
<dbReference type="InterPro" id="IPR019181">
    <property type="entry name" value="LSM12_ABD"/>
</dbReference>